<dbReference type="EMBL" id="MFLK01000036">
    <property type="protein sequence ID" value="OGG65701.1"/>
    <property type="molecule type" value="Genomic_DNA"/>
</dbReference>
<comment type="caution">
    <text evidence="5">The sequence shown here is derived from an EMBL/GenBank/DDBJ whole genome shotgun (WGS) entry which is preliminary data.</text>
</comment>
<evidence type="ECO:0000313" key="5">
    <source>
        <dbReference type="EMBL" id="OGG65701.1"/>
    </source>
</evidence>
<dbReference type="AlphaFoldDB" id="A0A1F6DWA4"/>
<proteinExistence type="predicted"/>
<dbReference type="GO" id="GO:0003677">
    <property type="term" value="F:DNA binding"/>
    <property type="evidence" value="ECO:0007669"/>
    <property type="project" value="UniProtKB-KW"/>
</dbReference>
<dbReference type="InterPro" id="IPR036388">
    <property type="entry name" value="WH-like_DNA-bd_sf"/>
</dbReference>
<name>A0A1F6DWA4_9BACT</name>
<dbReference type="InterPro" id="IPR036390">
    <property type="entry name" value="WH_DNA-bd_sf"/>
</dbReference>
<keyword evidence="1" id="KW-0805">Transcription regulation</keyword>
<dbReference type="Proteomes" id="UP000177652">
    <property type="component" value="Unassembled WGS sequence"/>
</dbReference>
<dbReference type="CDD" id="cd00090">
    <property type="entry name" value="HTH_ARSR"/>
    <property type="match status" value="1"/>
</dbReference>
<keyword evidence="2" id="KW-0238">DNA-binding</keyword>
<dbReference type="Gene3D" id="1.10.10.10">
    <property type="entry name" value="Winged helix-like DNA-binding domain superfamily/Winged helix DNA-binding domain"/>
    <property type="match status" value="1"/>
</dbReference>
<dbReference type="Pfam" id="PF01638">
    <property type="entry name" value="HxlR"/>
    <property type="match status" value="1"/>
</dbReference>
<keyword evidence="3" id="KW-0804">Transcription</keyword>
<reference evidence="5 6" key="1">
    <citation type="journal article" date="2016" name="Nat. Commun.">
        <title>Thousands of microbial genomes shed light on interconnected biogeochemical processes in an aquifer system.</title>
        <authorList>
            <person name="Anantharaman K."/>
            <person name="Brown C.T."/>
            <person name="Hug L.A."/>
            <person name="Sharon I."/>
            <person name="Castelle C.J."/>
            <person name="Probst A.J."/>
            <person name="Thomas B.C."/>
            <person name="Singh A."/>
            <person name="Wilkins M.J."/>
            <person name="Karaoz U."/>
            <person name="Brodie E.L."/>
            <person name="Williams K.H."/>
            <person name="Hubbard S.S."/>
            <person name="Banfield J.F."/>
        </authorList>
    </citation>
    <scope>NUCLEOTIDE SEQUENCE [LARGE SCALE GENOMIC DNA]</scope>
</reference>
<feature type="domain" description="HTH hxlR-type" evidence="4">
    <location>
        <begin position="12"/>
        <end position="102"/>
    </location>
</feature>
<dbReference type="SUPFAM" id="SSF46785">
    <property type="entry name" value="Winged helix' DNA-binding domain"/>
    <property type="match status" value="1"/>
</dbReference>
<dbReference type="PROSITE" id="PS51118">
    <property type="entry name" value="HTH_HXLR"/>
    <property type="match status" value="1"/>
</dbReference>
<organism evidence="5 6">
    <name type="scientific">Candidatus Kaiserbacteria bacterium RIFCSPHIGHO2_02_FULL_55_20</name>
    <dbReference type="NCBI Taxonomy" id="1798497"/>
    <lineage>
        <taxon>Bacteria</taxon>
        <taxon>Candidatus Kaiseribacteriota</taxon>
    </lineage>
</organism>
<dbReference type="PANTHER" id="PTHR33204:SF18">
    <property type="entry name" value="TRANSCRIPTIONAL REGULATORY PROTEIN"/>
    <property type="match status" value="1"/>
</dbReference>
<sequence length="102" mass="11201">MGISMKKAAANCPIGKVVGLLGDSCSILILRDLLEGPKRYSELACSLQASSRTLAKKLKHLEREGLIEHRQVKAHGVYRLSNKGAAFQKVADAMRTYGKKYL</sequence>
<evidence type="ECO:0000259" key="4">
    <source>
        <dbReference type="PROSITE" id="PS51118"/>
    </source>
</evidence>
<evidence type="ECO:0000256" key="3">
    <source>
        <dbReference type="ARBA" id="ARBA00023163"/>
    </source>
</evidence>
<dbReference type="InterPro" id="IPR002577">
    <property type="entry name" value="HTH_HxlR"/>
</dbReference>
<accession>A0A1F6DWA4</accession>
<evidence type="ECO:0000256" key="2">
    <source>
        <dbReference type="ARBA" id="ARBA00023125"/>
    </source>
</evidence>
<evidence type="ECO:0000313" key="6">
    <source>
        <dbReference type="Proteomes" id="UP000177652"/>
    </source>
</evidence>
<dbReference type="InterPro" id="IPR011991">
    <property type="entry name" value="ArsR-like_HTH"/>
</dbReference>
<protein>
    <recommendedName>
        <fullName evidence="4">HTH hxlR-type domain-containing protein</fullName>
    </recommendedName>
</protein>
<dbReference type="STRING" id="1798497.A3D71_00805"/>
<evidence type="ECO:0000256" key="1">
    <source>
        <dbReference type="ARBA" id="ARBA00023015"/>
    </source>
</evidence>
<gene>
    <name evidence="5" type="ORF">A3D71_00805</name>
</gene>
<dbReference type="PANTHER" id="PTHR33204">
    <property type="entry name" value="TRANSCRIPTIONAL REGULATOR, MARR FAMILY"/>
    <property type="match status" value="1"/>
</dbReference>